<gene>
    <name evidence="2" type="primary">20215679</name>
    <name evidence="1" type="ORF">HELRODRAFT_79357</name>
</gene>
<dbReference type="Proteomes" id="UP000015101">
    <property type="component" value="Unassembled WGS sequence"/>
</dbReference>
<reference evidence="1 3" key="2">
    <citation type="journal article" date="2013" name="Nature">
        <title>Insights into bilaterian evolution from three spiralian genomes.</title>
        <authorList>
            <person name="Simakov O."/>
            <person name="Marletaz F."/>
            <person name="Cho S.J."/>
            <person name="Edsinger-Gonzales E."/>
            <person name="Havlak P."/>
            <person name="Hellsten U."/>
            <person name="Kuo D.H."/>
            <person name="Larsson T."/>
            <person name="Lv J."/>
            <person name="Arendt D."/>
            <person name="Savage R."/>
            <person name="Osoegawa K."/>
            <person name="de Jong P."/>
            <person name="Grimwood J."/>
            <person name="Chapman J.A."/>
            <person name="Shapiro H."/>
            <person name="Aerts A."/>
            <person name="Otillar R.P."/>
            <person name="Terry A.Y."/>
            <person name="Boore J.L."/>
            <person name="Grigoriev I.V."/>
            <person name="Lindberg D.R."/>
            <person name="Seaver E.C."/>
            <person name="Weisblat D.A."/>
            <person name="Putnam N.H."/>
            <person name="Rokhsar D.S."/>
        </authorList>
    </citation>
    <scope>NUCLEOTIDE SEQUENCE</scope>
</reference>
<evidence type="ECO:0000313" key="2">
    <source>
        <dbReference type="EnsemblMetazoa" id="HelroP79357"/>
    </source>
</evidence>
<dbReference type="EnsemblMetazoa" id="HelroT79357">
    <property type="protein sequence ID" value="HelroP79357"/>
    <property type="gene ID" value="HelroG79357"/>
</dbReference>
<reference evidence="3" key="1">
    <citation type="submission" date="2012-12" db="EMBL/GenBank/DDBJ databases">
        <authorList>
            <person name="Hellsten U."/>
            <person name="Grimwood J."/>
            <person name="Chapman J.A."/>
            <person name="Shapiro H."/>
            <person name="Aerts A."/>
            <person name="Otillar R.P."/>
            <person name="Terry A.Y."/>
            <person name="Boore J.L."/>
            <person name="Simakov O."/>
            <person name="Marletaz F."/>
            <person name="Cho S.-J."/>
            <person name="Edsinger-Gonzales E."/>
            <person name="Havlak P."/>
            <person name="Kuo D.-H."/>
            <person name="Larsson T."/>
            <person name="Lv J."/>
            <person name="Arendt D."/>
            <person name="Savage R."/>
            <person name="Osoegawa K."/>
            <person name="de Jong P."/>
            <person name="Lindberg D.R."/>
            <person name="Seaver E.C."/>
            <person name="Weisblat D.A."/>
            <person name="Putnam N.H."/>
            <person name="Grigoriev I.V."/>
            <person name="Rokhsar D.S."/>
        </authorList>
    </citation>
    <scope>NUCLEOTIDE SEQUENCE</scope>
</reference>
<keyword evidence="3" id="KW-1185">Reference proteome</keyword>
<dbReference type="GeneID" id="20215679"/>
<organism evidence="2 3">
    <name type="scientific">Helobdella robusta</name>
    <name type="common">Californian leech</name>
    <dbReference type="NCBI Taxonomy" id="6412"/>
    <lineage>
        <taxon>Eukaryota</taxon>
        <taxon>Metazoa</taxon>
        <taxon>Spiralia</taxon>
        <taxon>Lophotrochozoa</taxon>
        <taxon>Annelida</taxon>
        <taxon>Clitellata</taxon>
        <taxon>Hirudinea</taxon>
        <taxon>Rhynchobdellida</taxon>
        <taxon>Glossiphoniidae</taxon>
        <taxon>Helobdella</taxon>
    </lineage>
</organism>
<dbReference type="InParanoid" id="T1G3N1"/>
<dbReference type="KEGG" id="hro:HELRODRAFT_79357"/>
<proteinExistence type="predicted"/>
<dbReference type="CTD" id="20215679"/>
<reference evidence="2" key="3">
    <citation type="submission" date="2015-06" db="UniProtKB">
        <authorList>
            <consortium name="EnsemblMetazoa"/>
        </authorList>
    </citation>
    <scope>IDENTIFICATION</scope>
</reference>
<sequence length="53" mass="6181">KFREMTLLLSSRGIPLGLKSKVYKAQVRSCLLYGCETWAMMVEILRKLEKTEM</sequence>
<accession>T1G3N1</accession>
<dbReference type="RefSeq" id="XP_009017668.1">
    <property type="nucleotide sequence ID" value="XM_009019420.1"/>
</dbReference>
<dbReference type="EMBL" id="KB096502">
    <property type="protein sequence ID" value="ESO04399.1"/>
    <property type="molecule type" value="Genomic_DNA"/>
</dbReference>
<dbReference type="AlphaFoldDB" id="T1G3N1"/>
<protein>
    <submittedName>
        <fullName evidence="1 2">Uncharacterized protein</fullName>
    </submittedName>
</protein>
<evidence type="ECO:0000313" key="1">
    <source>
        <dbReference type="EMBL" id="ESO04399.1"/>
    </source>
</evidence>
<dbReference type="OrthoDB" id="6279956at2759"/>
<evidence type="ECO:0000313" key="3">
    <source>
        <dbReference type="Proteomes" id="UP000015101"/>
    </source>
</evidence>
<name>T1G3N1_HELRO</name>
<dbReference type="HOGENOM" id="CLU_3074660_0_0_1"/>
<dbReference type="EMBL" id="AMQM01004355">
    <property type="status" value="NOT_ANNOTATED_CDS"/>
    <property type="molecule type" value="Genomic_DNA"/>
</dbReference>